<dbReference type="PROSITE" id="PS00041">
    <property type="entry name" value="HTH_ARAC_FAMILY_1"/>
    <property type="match status" value="1"/>
</dbReference>
<proteinExistence type="predicted"/>
<dbReference type="GO" id="GO:0043565">
    <property type="term" value="F:sequence-specific DNA binding"/>
    <property type="evidence" value="ECO:0007669"/>
    <property type="project" value="InterPro"/>
</dbReference>
<dbReference type="InterPro" id="IPR035418">
    <property type="entry name" value="AraC-bd_2"/>
</dbReference>
<reference evidence="5" key="1">
    <citation type="submission" date="2022-09" db="EMBL/GenBank/DDBJ databases">
        <title>Intensive care unit water sources are persistently colonized with multi-drug resistant bacteria and are the site of extensive horizontal gene transfer of antibiotic resistance genes.</title>
        <authorList>
            <person name="Diorio-Toth L."/>
        </authorList>
    </citation>
    <scope>NUCLEOTIDE SEQUENCE</scope>
    <source>
        <strain evidence="5">GD03843</strain>
    </source>
</reference>
<evidence type="ECO:0000313" key="6">
    <source>
        <dbReference type="Proteomes" id="UP001161094"/>
    </source>
</evidence>
<dbReference type="RefSeq" id="WP_279996020.1">
    <property type="nucleotide sequence ID" value="NZ_JAOCDZ010000012.1"/>
</dbReference>
<dbReference type="EMBL" id="JAOCDZ010000012">
    <property type="protein sequence ID" value="MDH0737661.1"/>
    <property type="molecule type" value="Genomic_DNA"/>
</dbReference>
<dbReference type="Pfam" id="PF14525">
    <property type="entry name" value="AraC_binding_2"/>
    <property type="match status" value="1"/>
</dbReference>
<dbReference type="InterPro" id="IPR018062">
    <property type="entry name" value="HTH_AraC-typ_CS"/>
</dbReference>
<sequence>MFNDTYPLNRHCLLNSGNAAEVKDQVSQHLWSHRMCVAQGKPLQSRLYGVFFGNAALFDLHYGAEVEIDAGDIASYYLIRITLQGSGLVTLGKRSAAMQAGSLTISSPSEPSIISIGRDCRNLILRVERQALEHQLQRLLDRPIKHALVFDLAVGPDSPGLAAVRETLDYLCRLYQHPAIDGVTQTLAAGFSDYLLALLLTQLPHNYSDALRTDHRQPLPQHVRRARDYIETHVDEAISLADLAAHCGVSVRTLQNGFTQFLKQSPSDYVRNQRLTLVHAALEQARAGDSVTDILLRHGVTSFGHFATHYRKRYGCLPSDTLRQNRRMGEARDAIQKKWNGDRA</sequence>
<dbReference type="AlphaFoldDB" id="A0AA42LQG7"/>
<dbReference type="InterPro" id="IPR009057">
    <property type="entry name" value="Homeodomain-like_sf"/>
</dbReference>
<dbReference type="SMART" id="SM00342">
    <property type="entry name" value="HTH_ARAC"/>
    <property type="match status" value="1"/>
</dbReference>
<dbReference type="InterPro" id="IPR018060">
    <property type="entry name" value="HTH_AraC"/>
</dbReference>
<dbReference type="GO" id="GO:0003700">
    <property type="term" value="F:DNA-binding transcription factor activity"/>
    <property type="evidence" value="ECO:0007669"/>
    <property type="project" value="InterPro"/>
</dbReference>
<evidence type="ECO:0000256" key="2">
    <source>
        <dbReference type="ARBA" id="ARBA00023125"/>
    </source>
</evidence>
<name>A0AA42LQG7_9BURK</name>
<organism evidence="5 6">
    <name type="scientific">Achromobacter spanius</name>
    <dbReference type="NCBI Taxonomy" id="217203"/>
    <lineage>
        <taxon>Bacteria</taxon>
        <taxon>Pseudomonadati</taxon>
        <taxon>Pseudomonadota</taxon>
        <taxon>Betaproteobacteria</taxon>
        <taxon>Burkholderiales</taxon>
        <taxon>Alcaligenaceae</taxon>
        <taxon>Achromobacter</taxon>
    </lineage>
</organism>
<keyword evidence="3" id="KW-0804">Transcription</keyword>
<dbReference type="SUPFAM" id="SSF46689">
    <property type="entry name" value="Homeodomain-like"/>
    <property type="match status" value="1"/>
</dbReference>
<evidence type="ECO:0000256" key="1">
    <source>
        <dbReference type="ARBA" id="ARBA00023015"/>
    </source>
</evidence>
<evidence type="ECO:0000259" key="4">
    <source>
        <dbReference type="PROSITE" id="PS01124"/>
    </source>
</evidence>
<comment type="caution">
    <text evidence="5">The sequence shown here is derived from an EMBL/GenBank/DDBJ whole genome shotgun (WGS) entry which is preliminary data.</text>
</comment>
<dbReference type="PROSITE" id="PS01124">
    <property type="entry name" value="HTH_ARAC_FAMILY_2"/>
    <property type="match status" value="1"/>
</dbReference>
<dbReference type="InterPro" id="IPR050204">
    <property type="entry name" value="AraC_XylS_family_regulators"/>
</dbReference>
<keyword evidence="2" id="KW-0238">DNA-binding</keyword>
<dbReference type="Pfam" id="PF12833">
    <property type="entry name" value="HTH_18"/>
    <property type="match status" value="1"/>
</dbReference>
<gene>
    <name evidence="5" type="ORF">N5D93_17740</name>
</gene>
<dbReference type="PANTHER" id="PTHR46796">
    <property type="entry name" value="HTH-TYPE TRANSCRIPTIONAL ACTIVATOR RHAS-RELATED"/>
    <property type="match status" value="1"/>
</dbReference>
<evidence type="ECO:0000313" key="5">
    <source>
        <dbReference type="EMBL" id="MDH0737661.1"/>
    </source>
</evidence>
<protein>
    <submittedName>
        <fullName evidence="5">AraC family transcriptional regulator</fullName>
    </submittedName>
</protein>
<accession>A0AA42LQG7</accession>
<dbReference type="Gene3D" id="1.10.10.60">
    <property type="entry name" value="Homeodomain-like"/>
    <property type="match status" value="1"/>
</dbReference>
<keyword evidence="1" id="KW-0805">Transcription regulation</keyword>
<evidence type="ECO:0000256" key="3">
    <source>
        <dbReference type="ARBA" id="ARBA00023163"/>
    </source>
</evidence>
<dbReference type="Proteomes" id="UP001161094">
    <property type="component" value="Unassembled WGS sequence"/>
</dbReference>
<dbReference type="PANTHER" id="PTHR46796:SF12">
    <property type="entry name" value="HTH-TYPE DNA-BINDING TRANSCRIPTIONAL ACTIVATOR EUTR"/>
    <property type="match status" value="1"/>
</dbReference>
<feature type="domain" description="HTH araC/xylS-type" evidence="4">
    <location>
        <begin position="224"/>
        <end position="324"/>
    </location>
</feature>